<evidence type="ECO:0000256" key="1">
    <source>
        <dbReference type="ARBA" id="ARBA00003141"/>
    </source>
</evidence>
<dbReference type="PIRSF" id="PIRSF000371">
    <property type="entry name" value="PFL_act_enz"/>
    <property type="match status" value="1"/>
</dbReference>
<sequence>MLSPEHAIRRCSMMETKGTGRIHSLETFGLVDGPGVRFVVFMQGCRMRCRYCHNPETWSETAGEEWTPEALLERAWRYHNYWGKNGGITVSGGEPLLQIDFLAEFFRLAKKRGIHTTLDTCGQPFTREEPFYGTWKKLMKYTDLVMLDLKEMNGRRHKDLTGWDNENILKMAEEMSEMGIPMWIRHVLVPGLTDDREGLACLRTFMDGLKTVEKFEILPYHTLGTLKWEEMGLEYSLDGILPPTEEEIEQAEKFFQ</sequence>
<dbReference type="PROSITE" id="PS01087">
    <property type="entry name" value="RADICAL_ACTIVATING"/>
    <property type="match status" value="1"/>
</dbReference>
<dbReference type="InterPro" id="IPR034457">
    <property type="entry name" value="Organic_radical-activating"/>
</dbReference>
<comment type="cofactor">
    <cofactor evidence="10">
        <name>[4Fe-4S] cluster</name>
        <dbReference type="ChEBI" id="CHEBI:49883"/>
    </cofactor>
    <text evidence="10">Binds 1 [4Fe-4S] cluster. The cluster is coordinated with 3 cysteines and an exchangeable S-adenosyl-L-methionine.</text>
</comment>
<keyword evidence="9 10" id="KW-0411">Iron-sulfur</keyword>
<dbReference type="InterPro" id="IPR012839">
    <property type="entry name" value="Organic_radical_activase"/>
</dbReference>
<dbReference type="EC" id="1.97.1.4" evidence="10"/>
<evidence type="ECO:0000256" key="6">
    <source>
        <dbReference type="ARBA" id="ARBA00022723"/>
    </source>
</evidence>
<evidence type="ECO:0000256" key="10">
    <source>
        <dbReference type="RuleBase" id="RU362053"/>
    </source>
</evidence>
<keyword evidence="12" id="KW-0456">Lyase</keyword>
<dbReference type="SUPFAM" id="SSF102114">
    <property type="entry name" value="Radical SAM enzymes"/>
    <property type="match status" value="1"/>
</dbReference>
<reference evidence="12" key="2">
    <citation type="submission" date="2021-04" db="EMBL/GenBank/DDBJ databases">
        <authorList>
            <person name="Gilroy R."/>
        </authorList>
    </citation>
    <scope>NUCLEOTIDE SEQUENCE</scope>
    <source>
        <strain evidence="12">ChiSjej3B21-8574</strain>
    </source>
</reference>
<gene>
    <name evidence="12" type="primary">pflA</name>
    <name evidence="12" type="ORF">H9754_08075</name>
</gene>
<name>A0A9D2PKF7_9FIRM</name>
<dbReference type="AlphaFoldDB" id="A0A9D2PKF7"/>
<dbReference type="GO" id="GO:0046872">
    <property type="term" value="F:metal ion binding"/>
    <property type="evidence" value="ECO:0007669"/>
    <property type="project" value="UniProtKB-UniRule"/>
</dbReference>
<dbReference type="InterPro" id="IPR058240">
    <property type="entry name" value="rSAM_sf"/>
</dbReference>
<evidence type="ECO:0000256" key="3">
    <source>
        <dbReference type="ARBA" id="ARBA00021356"/>
    </source>
</evidence>
<dbReference type="SFLD" id="SFLDS00029">
    <property type="entry name" value="Radical_SAM"/>
    <property type="match status" value="1"/>
</dbReference>
<evidence type="ECO:0000256" key="4">
    <source>
        <dbReference type="ARBA" id="ARBA00022485"/>
    </source>
</evidence>
<reference evidence="12" key="1">
    <citation type="journal article" date="2021" name="PeerJ">
        <title>Extensive microbial diversity within the chicken gut microbiome revealed by metagenomics and culture.</title>
        <authorList>
            <person name="Gilroy R."/>
            <person name="Ravi A."/>
            <person name="Getino M."/>
            <person name="Pursley I."/>
            <person name="Horton D.L."/>
            <person name="Alikhan N.F."/>
            <person name="Baker D."/>
            <person name="Gharbi K."/>
            <person name="Hall N."/>
            <person name="Watson M."/>
            <person name="Adriaenssens E.M."/>
            <person name="Foster-Nyarko E."/>
            <person name="Jarju S."/>
            <person name="Secka A."/>
            <person name="Antonio M."/>
            <person name="Oren A."/>
            <person name="Chaudhuri R.R."/>
            <person name="La Ragione R."/>
            <person name="Hildebrand F."/>
            <person name="Pallen M.J."/>
        </authorList>
    </citation>
    <scope>NUCLEOTIDE SEQUENCE</scope>
    <source>
        <strain evidence="12">ChiSjej3B21-8574</strain>
    </source>
</reference>
<evidence type="ECO:0000256" key="9">
    <source>
        <dbReference type="ARBA" id="ARBA00023014"/>
    </source>
</evidence>
<feature type="domain" description="Radical SAM core" evidence="11">
    <location>
        <begin position="31"/>
        <end position="256"/>
    </location>
</feature>
<comment type="caution">
    <text evidence="12">The sequence shown here is derived from an EMBL/GenBank/DDBJ whole genome shotgun (WGS) entry which is preliminary data.</text>
</comment>
<keyword evidence="7 10" id="KW-0560">Oxidoreductase</keyword>
<comment type="subcellular location">
    <subcellularLocation>
        <location evidence="10">Cytoplasm</location>
    </subcellularLocation>
</comment>
<keyword evidence="5 10" id="KW-0949">S-adenosyl-L-methionine</keyword>
<evidence type="ECO:0000313" key="13">
    <source>
        <dbReference type="Proteomes" id="UP000823904"/>
    </source>
</evidence>
<dbReference type="Gene3D" id="3.20.20.70">
    <property type="entry name" value="Aldolase class I"/>
    <property type="match status" value="1"/>
</dbReference>
<dbReference type="CDD" id="cd01335">
    <property type="entry name" value="Radical_SAM"/>
    <property type="match status" value="1"/>
</dbReference>
<dbReference type="InterPro" id="IPR012838">
    <property type="entry name" value="PFL1_activating"/>
</dbReference>
<organism evidence="12 13">
    <name type="scientific">Candidatus Anaerostipes avistercoris</name>
    <dbReference type="NCBI Taxonomy" id="2838462"/>
    <lineage>
        <taxon>Bacteria</taxon>
        <taxon>Bacillati</taxon>
        <taxon>Bacillota</taxon>
        <taxon>Clostridia</taxon>
        <taxon>Lachnospirales</taxon>
        <taxon>Lachnospiraceae</taxon>
        <taxon>Anaerostipes</taxon>
    </lineage>
</organism>
<dbReference type="GO" id="GO:0005737">
    <property type="term" value="C:cytoplasm"/>
    <property type="evidence" value="ECO:0007669"/>
    <property type="project" value="UniProtKB-SubCell"/>
</dbReference>
<dbReference type="SFLD" id="SFLDG01066">
    <property type="entry name" value="organic_radical-activating_enz"/>
    <property type="match status" value="1"/>
</dbReference>
<keyword evidence="12" id="KW-0670">Pyruvate</keyword>
<proteinExistence type="inferred from homology"/>
<evidence type="ECO:0000313" key="12">
    <source>
        <dbReference type="EMBL" id="HJC50508.1"/>
    </source>
</evidence>
<dbReference type="GO" id="GO:0043365">
    <property type="term" value="F:[formate-C-acetyltransferase]-activating enzyme activity"/>
    <property type="evidence" value="ECO:0007669"/>
    <property type="project" value="UniProtKB-UniRule"/>
</dbReference>
<dbReference type="InterPro" id="IPR001989">
    <property type="entry name" value="Radical_activat_CS"/>
</dbReference>
<comment type="catalytic activity">
    <reaction evidence="10">
        <text>glycyl-[formate C-acetyltransferase] + reduced [flavodoxin] + S-adenosyl-L-methionine = glycin-2-yl radical-[formate C-acetyltransferase] + semiquinone [flavodoxin] + 5'-deoxyadenosine + L-methionine + H(+)</text>
        <dbReference type="Rhea" id="RHEA:19225"/>
        <dbReference type="Rhea" id="RHEA-COMP:10622"/>
        <dbReference type="Rhea" id="RHEA-COMP:12190"/>
        <dbReference type="Rhea" id="RHEA-COMP:12191"/>
        <dbReference type="Rhea" id="RHEA-COMP:14480"/>
        <dbReference type="ChEBI" id="CHEBI:15378"/>
        <dbReference type="ChEBI" id="CHEBI:17319"/>
        <dbReference type="ChEBI" id="CHEBI:29947"/>
        <dbReference type="ChEBI" id="CHEBI:32722"/>
        <dbReference type="ChEBI" id="CHEBI:57618"/>
        <dbReference type="ChEBI" id="CHEBI:57844"/>
        <dbReference type="ChEBI" id="CHEBI:59789"/>
        <dbReference type="ChEBI" id="CHEBI:140311"/>
        <dbReference type="EC" id="1.97.1.4"/>
    </reaction>
</comment>
<dbReference type="PANTHER" id="PTHR30352">
    <property type="entry name" value="PYRUVATE FORMATE-LYASE-ACTIVATING ENZYME"/>
    <property type="match status" value="1"/>
</dbReference>
<dbReference type="GO" id="GO:0016829">
    <property type="term" value="F:lyase activity"/>
    <property type="evidence" value="ECO:0007669"/>
    <property type="project" value="UniProtKB-KW"/>
</dbReference>
<evidence type="ECO:0000259" key="11">
    <source>
        <dbReference type="PROSITE" id="PS51918"/>
    </source>
</evidence>
<dbReference type="EMBL" id="DWWD01000030">
    <property type="protein sequence ID" value="HJC50508.1"/>
    <property type="molecule type" value="Genomic_DNA"/>
</dbReference>
<dbReference type="GO" id="GO:0051539">
    <property type="term" value="F:4 iron, 4 sulfur cluster binding"/>
    <property type="evidence" value="ECO:0007669"/>
    <property type="project" value="UniProtKB-UniRule"/>
</dbReference>
<dbReference type="NCBIfam" id="TIGR02493">
    <property type="entry name" value="PFLA"/>
    <property type="match status" value="1"/>
</dbReference>
<accession>A0A9D2PKF7</accession>
<protein>
    <recommendedName>
        <fullName evidence="3 10">Pyruvate formate-lyase-activating enzyme</fullName>
        <ecNumber evidence="10">1.97.1.4</ecNumber>
    </recommendedName>
</protein>
<comment type="similarity">
    <text evidence="2 10">Belongs to the organic radical-activating enzymes family.</text>
</comment>
<evidence type="ECO:0000256" key="7">
    <source>
        <dbReference type="ARBA" id="ARBA00023002"/>
    </source>
</evidence>
<comment type="function">
    <text evidence="1 10">Activation of pyruvate formate-lyase under anaerobic conditions by generation of an organic free radical, using S-adenosylmethionine and reduced flavodoxin as cosubstrates to produce 5'-deoxy-adenosine.</text>
</comment>
<dbReference type="PROSITE" id="PS51918">
    <property type="entry name" value="RADICAL_SAM"/>
    <property type="match status" value="1"/>
</dbReference>
<dbReference type="Proteomes" id="UP000823904">
    <property type="component" value="Unassembled WGS sequence"/>
</dbReference>
<keyword evidence="4 10" id="KW-0004">4Fe-4S</keyword>
<evidence type="ECO:0000256" key="2">
    <source>
        <dbReference type="ARBA" id="ARBA00009777"/>
    </source>
</evidence>
<dbReference type="InterPro" id="IPR013785">
    <property type="entry name" value="Aldolase_TIM"/>
</dbReference>
<keyword evidence="8 10" id="KW-0408">Iron</keyword>
<evidence type="ECO:0000256" key="5">
    <source>
        <dbReference type="ARBA" id="ARBA00022691"/>
    </source>
</evidence>
<keyword evidence="6 10" id="KW-0479">Metal-binding</keyword>
<keyword evidence="10" id="KW-0963">Cytoplasm</keyword>
<dbReference type="Pfam" id="PF04055">
    <property type="entry name" value="Radical_SAM"/>
    <property type="match status" value="1"/>
</dbReference>
<evidence type="ECO:0000256" key="8">
    <source>
        <dbReference type="ARBA" id="ARBA00023004"/>
    </source>
</evidence>
<dbReference type="InterPro" id="IPR007197">
    <property type="entry name" value="rSAM"/>
</dbReference>
<dbReference type="PANTHER" id="PTHR30352:SF5">
    <property type="entry name" value="PYRUVATE FORMATE-LYASE 1-ACTIVATING ENZYME"/>
    <property type="match status" value="1"/>
</dbReference>